<proteinExistence type="predicted"/>
<protein>
    <recommendedName>
        <fullName evidence="1">BTB domain-containing protein</fullName>
    </recommendedName>
</protein>
<evidence type="ECO:0000313" key="3">
    <source>
        <dbReference type="Proteomes" id="UP000293360"/>
    </source>
</evidence>
<name>A0A4Q4T9H4_9PEZI</name>
<dbReference type="Gene3D" id="3.30.710.10">
    <property type="entry name" value="Potassium Channel Kv1.1, Chain A"/>
    <property type="match status" value="1"/>
</dbReference>
<dbReference type="CDD" id="cd18186">
    <property type="entry name" value="BTB_POZ_ZBTB_KLHL-like"/>
    <property type="match status" value="1"/>
</dbReference>
<sequence length="248" mass="28370">MVTIQIPPGERSTAHAILLARHSKYFRAALNSAMKEATTLHSDLTEHATKFCVGRFVKWLYARPLLSRPGFTTFSLWFERAKDEDLLAELCTAWLLGDYLQAAEFKNLVMRFLVPMLENVEIWRHPLLHHYPSLGDVYLNSKLHDLLVDSLAYLMTEDKASAMTDTKLILERLDVDTTTKLLQRFVINARAVRREAGDALTSYDDSRSYGEGFWAAGLILHDTLSSIEVRKITYWDGDGVPLYLDEEE</sequence>
<keyword evidence="3" id="KW-1185">Reference proteome</keyword>
<dbReference type="AlphaFoldDB" id="A0A4Q4T9H4"/>
<evidence type="ECO:0000259" key="1">
    <source>
        <dbReference type="PROSITE" id="PS50097"/>
    </source>
</evidence>
<dbReference type="OrthoDB" id="194443at2759"/>
<dbReference type="EMBL" id="QJNU01000282">
    <property type="protein sequence ID" value="RYP03098.1"/>
    <property type="molecule type" value="Genomic_DNA"/>
</dbReference>
<dbReference type="PROSITE" id="PS50097">
    <property type="entry name" value="BTB"/>
    <property type="match status" value="1"/>
</dbReference>
<gene>
    <name evidence="2" type="ORF">DL764_005381</name>
</gene>
<dbReference type="InterPro" id="IPR011333">
    <property type="entry name" value="SKP1/BTB/POZ_sf"/>
</dbReference>
<feature type="domain" description="BTB" evidence="1">
    <location>
        <begin position="1"/>
        <end position="69"/>
    </location>
</feature>
<dbReference type="InterPro" id="IPR000210">
    <property type="entry name" value="BTB/POZ_dom"/>
</dbReference>
<evidence type="ECO:0000313" key="2">
    <source>
        <dbReference type="EMBL" id="RYP03098.1"/>
    </source>
</evidence>
<reference evidence="2 3" key="1">
    <citation type="submission" date="2018-06" db="EMBL/GenBank/DDBJ databases">
        <title>Complete Genomes of Monosporascus.</title>
        <authorList>
            <person name="Robinson A.J."/>
            <person name="Natvig D.O."/>
        </authorList>
    </citation>
    <scope>NUCLEOTIDE SEQUENCE [LARGE SCALE GENOMIC DNA]</scope>
    <source>
        <strain evidence="2 3">CBS 110550</strain>
    </source>
</reference>
<comment type="caution">
    <text evidence="2">The sequence shown here is derived from an EMBL/GenBank/DDBJ whole genome shotgun (WGS) entry which is preliminary data.</text>
</comment>
<organism evidence="2 3">
    <name type="scientific">Monosporascus ibericus</name>
    <dbReference type="NCBI Taxonomy" id="155417"/>
    <lineage>
        <taxon>Eukaryota</taxon>
        <taxon>Fungi</taxon>
        <taxon>Dikarya</taxon>
        <taxon>Ascomycota</taxon>
        <taxon>Pezizomycotina</taxon>
        <taxon>Sordariomycetes</taxon>
        <taxon>Xylariomycetidae</taxon>
        <taxon>Xylariales</taxon>
        <taxon>Xylariales incertae sedis</taxon>
        <taxon>Monosporascus</taxon>
    </lineage>
</organism>
<accession>A0A4Q4T9H4</accession>
<dbReference type="Proteomes" id="UP000293360">
    <property type="component" value="Unassembled WGS sequence"/>
</dbReference>
<dbReference type="STRING" id="155417.A0A4Q4T9H4"/>